<dbReference type="Proteomes" id="UP001596395">
    <property type="component" value="Unassembled WGS sequence"/>
</dbReference>
<evidence type="ECO:0008006" key="5">
    <source>
        <dbReference type="Google" id="ProtNLM"/>
    </source>
</evidence>
<reference evidence="3 4" key="1">
    <citation type="journal article" date="2019" name="Int. J. Syst. Evol. Microbiol.">
        <title>The Global Catalogue of Microorganisms (GCM) 10K type strain sequencing project: providing services to taxonomists for standard genome sequencing and annotation.</title>
        <authorList>
            <consortium name="The Broad Institute Genomics Platform"/>
            <consortium name="The Broad Institute Genome Sequencing Center for Infectious Disease"/>
            <person name="Wu L."/>
            <person name="Ma J."/>
        </authorList>
    </citation>
    <scope>NUCLEOTIDE SEQUENCE [LARGE SCALE GENOMIC DNA]</scope>
    <source>
        <strain evidence="3 4">GX26</strain>
    </source>
</reference>
<feature type="region of interest" description="Disordered" evidence="1">
    <location>
        <begin position="66"/>
        <end position="101"/>
    </location>
</feature>
<comment type="caution">
    <text evidence="3">The sequence shown here is derived from an EMBL/GenBank/DDBJ whole genome shotgun (WGS) entry which is preliminary data.</text>
</comment>
<dbReference type="EMBL" id="JBHSXN010000001">
    <property type="protein sequence ID" value="MFC6952632.1"/>
    <property type="molecule type" value="Genomic_DNA"/>
</dbReference>
<organism evidence="3 4">
    <name type="scientific">Halorubellus litoreus</name>
    <dbReference type="NCBI Taxonomy" id="755308"/>
    <lineage>
        <taxon>Archaea</taxon>
        <taxon>Methanobacteriati</taxon>
        <taxon>Methanobacteriota</taxon>
        <taxon>Stenosarchaea group</taxon>
        <taxon>Halobacteria</taxon>
        <taxon>Halobacteriales</taxon>
        <taxon>Halorubellaceae</taxon>
        <taxon>Halorubellus</taxon>
    </lineage>
</organism>
<keyword evidence="4" id="KW-1185">Reference proteome</keyword>
<feature type="transmembrane region" description="Helical" evidence="2">
    <location>
        <begin position="47"/>
        <end position="66"/>
    </location>
</feature>
<proteinExistence type="predicted"/>
<keyword evidence="2" id="KW-0812">Transmembrane</keyword>
<dbReference type="AlphaFoldDB" id="A0ABD5VEY9"/>
<evidence type="ECO:0000313" key="3">
    <source>
        <dbReference type="EMBL" id="MFC6952632.1"/>
    </source>
</evidence>
<keyword evidence="2" id="KW-0472">Membrane</keyword>
<evidence type="ECO:0000313" key="4">
    <source>
        <dbReference type="Proteomes" id="UP001596395"/>
    </source>
</evidence>
<keyword evidence="2" id="KW-1133">Transmembrane helix</keyword>
<accession>A0ABD5VEY9</accession>
<evidence type="ECO:0000256" key="2">
    <source>
        <dbReference type="SAM" id="Phobius"/>
    </source>
</evidence>
<evidence type="ECO:0000256" key="1">
    <source>
        <dbReference type="SAM" id="MobiDB-lite"/>
    </source>
</evidence>
<dbReference type="RefSeq" id="WP_336349592.1">
    <property type="nucleotide sequence ID" value="NZ_JAZAQL010000001.1"/>
</dbReference>
<gene>
    <name evidence="3" type="ORF">ACFQGB_07120</name>
</gene>
<protein>
    <recommendedName>
        <fullName evidence="5">Major facilitator superfamily (MFS) profile domain-containing protein</fullName>
    </recommendedName>
</protein>
<sequence length="101" mass="9929">MVASRRRLVLALVLAVVGSVVLGGVLVTVLERSAGGLGAAGDPLVLAAVVGVLGIVLGAAVANALAGPGGPTGPDEPTAADQRREANEWNDPPGVDVDDEE</sequence>
<name>A0ABD5VEY9_9EURY</name>